<accession>A0ABS5ZRH8</accession>
<evidence type="ECO:0000313" key="1">
    <source>
        <dbReference type="EMBL" id="MBU2739283.1"/>
    </source>
</evidence>
<gene>
    <name evidence="1" type="ORF">HJG40_10910</name>
</gene>
<dbReference type="RefSeq" id="WP_215864206.1">
    <property type="nucleotide sequence ID" value="NZ_JABELD010000080.1"/>
</dbReference>
<reference evidence="1 2" key="1">
    <citation type="journal article" date="2021" name="ISME J.">
        <title>Genomic evolution of the class Acidithiobacillia: deep-branching Proteobacteria living in extreme acidic conditions.</title>
        <authorList>
            <person name="Moya-Beltran A."/>
            <person name="Beard S."/>
            <person name="Rojas-Villalobos C."/>
            <person name="Issotta F."/>
            <person name="Gallardo Y."/>
            <person name="Ulloa R."/>
            <person name="Giaveno A."/>
            <person name="Degli Esposti M."/>
            <person name="Johnson D.B."/>
            <person name="Quatrini R."/>
        </authorList>
    </citation>
    <scope>NUCLEOTIDE SEQUENCE [LARGE SCALE GENOMIC DNA]</scope>
    <source>
        <strain evidence="1 2">ATCC 19703</strain>
    </source>
</reference>
<name>A0ABS5ZRH8_9PROT</name>
<evidence type="ECO:0000313" key="2">
    <source>
        <dbReference type="Proteomes" id="UP001197028"/>
    </source>
</evidence>
<dbReference type="EMBL" id="JABELD010000080">
    <property type="protein sequence ID" value="MBU2739283.1"/>
    <property type="molecule type" value="Genomic_DNA"/>
</dbReference>
<dbReference type="Proteomes" id="UP001197028">
    <property type="component" value="Unassembled WGS sequence"/>
</dbReference>
<protein>
    <submittedName>
        <fullName evidence="1">Uncharacterized protein</fullName>
    </submittedName>
</protein>
<comment type="caution">
    <text evidence="1">The sequence shown here is derived from an EMBL/GenBank/DDBJ whole genome shotgun (WGS) entry which is preliminary data.</text>
</comment>
<sequence>MTSLADLQNAYNTLLAGHAPVATSGQANDAFEVYTLSLVLRAAREESASICFESSRGIPNPSPILFRTSPGRIFSTAHDYSHAVIEFPDGLAFEAHIGVYVEGLAGVLHECDVLVVDAPEAQFCRRNRVHPKKSNTVLTAECKFYAGKLGIDLGRQFLGVTTDLGTEGRFFLSNADGKSVDRVLAHHKRQRFFGLTPLDGDAEGQVVALFRSTFRNLRAKRR</sequence>
<keyword evidence="2" id="KW-1185">Reference proteome</keyword>
<proteinExistence type="predicted"/>
<organism evidence="1 2">
    <name type="scientific">Acidithiobacillus concretivorus</name>
    <dbReference type="NCBI Taxonomy" id="3063952"/>
    <lineage>
        <taxon>Bacteria</taxon>
        <taxon>Pseudomonadati</taxon>
        <taxon>Pseudomonadota</taxon>
        <taxon>Acidithiobacillia</taxon>
        <taxon>Acidithiobacillales</taxon>
        <taxon>Acidithiobacillaceae</taxon>
        <taxon>Acidithiobacillus</taxon>
    </lineage>
</organism>